<dbReference type="Proteomes" id="UP001177670">
    <property type="component" value="Unassembled WGS sequence"/>
</dbReference>
<sequence length="140" mass="15360">MGYSGGGGGGGGGIGSGGNANKNFTNSTNLLCALAFRPLVSSVLSSNIVLLEMSVKYAKRFEAVFLCYHPKGHPKMTVRTAAKYLRKSRQFVDKCNGYNVTKKQNVRMTFLIEVRSELRRKVKNMSDYAALFKKSKPLLA</sequence>
<gene>
    <name evidence="1" type="ORF">K0M31_003663</name>
</gene>
<accession>A0AA40FY15</accession>
<proteinExistence type="predicted"/>
<dbReference type="EMBL" id="JAHYIQ010000012">
    <property type="protein sequence ID" value="KAK1127115.1"/>
    <property type="molecule type" value="Genomic_DNA"/>
</dbReference>
<name>A0AA40FY15_9HYME</name>
<evidence type="ECO:0000313" key="1">
    <source>
        <dbReference type="EMBL" id="KAK1127115.1"/>
    </source>
</evidence>
<dbReference type="AlphaFoldDB" id="A0AA40FY15"/>
<organism evidence="1 2">
    <name type="scientific">Melipona bicolor</name>
    <dbReference type="NCBI Taxonomy" id="60889"/>
    <lineage>
        <taxon>Eukaryota</taxon>
        <taxon>Metazoa</taxon>
        <taxon>Ecdysozoa</taxon>
        <taxon>Arthropoda</taxon>
        <taxon>Hexapoda</taxon>
        <taxon>Insecta</taxon>
        <taxon>Pterygota</taxon>
        <taxon>Neoptera</taxon>
        <taxon>Endopterygota</taxon>
        <taxon>Hymenoptera</taxon>
        <taxon>Apocrita</taxon>
        <taxon>Aculeata</taxon>
        <taxon>Apoidea</taxon>
        <taxon>Anthophila</taxon>
        <taxon>Apidae</taxon>
        <taxon>Melipona</taxon>
    </lineage>
</organism>
<keyword evidence="2" id="KW-1185">Reference proteome</keyword>
<protein>
    <submittedName>
        <fullName evidence="1">Uncharacterized protein</fullName>
    </submittedName>
</protein>
<reference evidence="1" key="1">
    <citation type="submission" date="2021-10" db="EMBL/GenBank/DDBJ databases">
        <title>Melipona bicolor Genome sequencing and assembly.</title>
        <authorList>
            <person name="Araujo N.S."/>
            <person name="Arias M.C."/>
        </authorList>
    </citation>
    <scope>NUCLEOTIDE SEQUENCE</scope>
    <source>
        <strain evidence="1">USP_2M_L1-L4_2017</strain>
        <tissue evidence="1">Whole body</tissue>
    </source>
</reference>
<evidence type="ECO:0000313" key="2">
    <source>
        <dbReference type="Proteomes" id="UP001177670"/>
    </source>
</evidence>
<comment type="caution">
    <text evidence="1">The sequence shown here is derived from an EMBL/GenBank/DDBJ whole genome shotgun (WGS) entry which is preliminary data.</text>
</comment>